<name>A0A6C0ECJ5_9ZZZZ</name>
<dbReference type="InterPro" id="IPR043919">
    <property type="entry name" value="DUF5758"/>
</dbReference>
<dbReference type="SUPFAM" id="SSF82185">
    <property type="entry name" value="Histone H3 K4-specific methyltransferase SET7/9 N-terminal domain"/>
    <property type="match status" value="1"/>
</dbReference>
<organism evidence="1">
    <name type="scientific">viral metagenome</name>
    <dbReference type="NCBI Taxonomy" id="1070528"/>
    <lineage>
        <taxon>unclassified sequences</taxon>
        <taxon>metagenomes</taxon>
        <taxon>organismal metagenomes</taxon>
    </lineage>
</organism>
<dbReference type="AlphaFoldDB" id="A0A6C0ECJ5"/>
<reference evidence="1" key="1">
    <citation type="journal article" date="2020" name="Nature">
        <title>Giant virus diversity and host interactions through global metagenomics.</title>
        <authorList>
            <person name="Schulz F."/>
            <person name="Roux S."/>
            <person name="Paez-Espino D."/>
            <person name="Jungbluth S."/>
            <person name="Walsh D.A."/>
            <person name="Denef V.J."/>
            <person name="McMahon K.D."/>
            <person name="Konstantinidis K.T."/>
            <person name="Eloe-Fadrosh E.A."/>
            <person name="Kyrpides N.C."/>
            <person name="Woyke T."/>
        </authorList>
    </citation>
    <scope>NUCLEOTIDE SEQUENCE</scope>
    <source>
        <strain evidence="1">GVMAG-M-3300023179-27</strain>
    </source>
</reference>
<dbReference type="EMBL" id="MN739777">
    <property type="protein sequence ID" value="QHT25989.1"/>
    <property type="molecule type" value="Genomic_DNA"/>
</dbReference>
<proteinExistence type="predicted"/>
<evidence type="ECO:0000313" key="1">
    <source>
        <dbReference type="EMBL" id="QHT25989.1"/>
    </source>
</evidence>
<sequence length="179" mass="21190">MATIQQVKEKLNKYDGNQLYVFKKCSNSIVTLKKLEDTITNEKRRNVVNKKYAKFRGNKFYVENIFNIVTLEEEKSVKSVYKNSQLTYVMGEIIEEKDYDTDIHKICSAGIHYFLTIEPAYYLELDRRTFNGDHFVWFDNGQLYQYSQYIDGKVNGTVRQWSEYGQLMFDAVFINDICV</sequence>
<dbReference type="Pfam" id="PF19062">
    <property type="entry name" value="DUF5758"/>
    <property type="match status" value="1"/>
</dbReference>
<accession>A0A6C0ECJ5</accession>
<protein>
    <submittedName>
        <fullName evidence="1">Uncharacterized protein</fullName>
    </submittedName>
</protein>